<feature type="compositionally biased region" description="Polar residues" evidence="1">
    <location>
        <begin position="1"/>
        <end position="16"/>
    </location>
</feature>
<sequence>MANGFSVTKYKSQRQLQFPGLGENARGGALCTCSGAPPPGGVEGGESETASRPRTKLPRGPPRDPTSGGGVLLAHAVVRLVEPVAAAPAAPLRLPPPPPAQAQGAPLGLRLGPLLALGAALQEVAVPPHGCLPGGRGTPQRDPPAPPTPPDAPSSSSSSPGMAGSARLEEEEEEEAGGQRRPARDAPSTSPRGRAAPTAPQEQARQAGGGGPGSSALSVEPARCAPLQVPSRRCAARLPWRAVPQAGGDSEAPGERPDE</sequence>
<protein>
    <submittedName>
        <fullName evidence="3">Dual specificity protein phosphatase 8-like</fullName>
    </submittedName>
</protein>
<feature type="compositionally biased region" description="Pro residues" evidence="1">
    <location>
        <begin position="141"/>
        <end position="152"/>
    </location>
</feature>
<evidence type="ECO:0000256" key="1">
    <source>
        <dbReference type="SAM" id="MobiDB-lite"/>
    </source>
</evidence>
<proteinExistence type="predicted"/>
<name>A0ABM1JTP4_GEKJA</name>
<evidence type="ECO:0000313" key="3">
    <source>
        <dbReference type="RefSeq" id="XP_015264831.1"/>
    </source>
</evidence>
<keyword evidence="2" id="KW-1185">Reference proteome</keyword>
<feature type="region of interest" description="Disordered" evidence="1">
    <location>
        <begin position="126"/>
        <end position="259"/>
    </location>
</feature>
<dbReference type="GeneID" id="107108826"/>
<gene>
    <name evidence="3" type="primary">LOC107108826</name>
</gene>
<dbReference type="RefSeq" id="XP_015264831.1">
    <property type="nucleotide sequence ID" value="XM_015409345.1"/>
</dbReference>
<reference evidence="3" key="1">
    <citation type="submission" date="2025-08" db="UniProtKB">
        <authorList>
            <consortium name="RefSeq"/>
        </authorList>
    </citation>
    <scope>IDENTIFICATION</scope>
</reference>
<evidence type="ECO:0000313" key="2">
    <source>
        <dbReference type="Proteomes" id="UP000694871"/>
    </source>
</evidence>
<organism evidence="2 3">
    <name type="scientific">Gekko japonicus</name>
    <name type="common">Schlegel's Japanese gecko</name>
    <dbReference type="NCBI Taxonomy" id="146911"/>
    <lineage>
        <taxon>Eukaryota</taxon>
        <taxon>Metazoa</taxon>
        <taxon>Chordata</taxon>
        <taxon>Craniata</taxon>
        <taxon>Vertebrata</taxon>
        <taxon>Euteleostomi</taxon>
        <taxon>Lepidosauria</taxon>
        <taxon>Squamata</taxon>
        <taxon>Bifurcata</taxon>
        <taxon>Gekkota</taxon>
        <taxon>Gekkonidae</taxon>
        <taxon>Gekkoninae</taxon>
        <taxon>Gekko</taxon>
    </lineage>
</organism>
<dbReference type="Proteomes" id="UP000694871">
    <property type="component" value="Unplaced"/>
</dbReference>
<feature type="region of interest" description="Disordered" evidence="1">
    <location>
        <begin position="1"/>
        <end position="71"/>
    </location>
</feature>
<accession>A0ABM1JTP4</accession>